<name>A0A822XGX5_NELNU</name>
<keyword evidence="2" id="KW-1185">Reference proteome</keyword>
<evidence type="ECO:0000313" key="2">
    <source>
        <dbReference type="Proteomes" id="UP000607653"/>
    </source>
</evidence>
<gene>
    <name evidence="1" type="ORF">HUJ06_020940</name>
</gene>
<dbReference type="AlphaFoldDB" id="A0A822XGX5"/>
<evidence type="ECO:0000313" key="1">
    <source>
        <dbReference type="EMBL" id="DAD19477.1"/>
    </source>
</evidence>
<proteinExistence type="predicted"/>
<dbReference type="Proteomes" id="UP000607653">
    <property type="component" value="Unassembled WGS sequence"/>
</dbReference>
<dbReference type="EMBL" id="DUZY01000001">
    <property type="protein sequence ID" value="DAD19477.1"/>
    <property type="molecule type" value="Genomic_DNA"/>
</dbReference>
<sequence>MASVNFGWFENWFQKPQNPVPQISFASFNNSLFLKSQDN</sequence>
<protein>
    <submittedName>
        <fullName evidence="1">Uncharacterized protein</fullName>
    </submittedName>
</protein>
<organism evidence="1 2">
    <name type="scientific">Nelumbo nucifera</name>
    <name type="common">Sacred lotus</name>
    <dbReference type="NCBI Taxonomy" id="4432"/>
    <lineage>
        <taxon>Eukaryota</taxon>
        <taxon>Viridiplantae</taxon>
        <taxon>Streptophyta</taxon>
        <taxon>Embryophyta</taxon>
        <taxon>Tracheophyta</taxon>
        <taxon>Spermatophyta</taxon>
        <taxon>Magnoliopsida</taxon>
        <taxon>Proteales</taxon>
        <taxon>Nelumbonaceae</taxon>
        <taxon>Nelumbo</taxon>
    </lineage>
</organism>
<reference evidence="1 2" key="1">
    <citation type="journal article" date="2020" name="Mol. Biol. Evol.">
        <title>Distinct Expression and Methylation Patterns for Genes with Different Fates following a Single Whole-Genome Duplication in Flowering Plants.</title>
        <authorList>
            <person name="Shi T."/>
            <person name="Rahmani R.S."/>
            <person name="Gugger P.F."/>
            <person name="Wang M."/>
            <person name="Li H."/>
            <person name="Zhang Y."/>
            <person name="Li Z."/>
            <person name="Wang Q."/>
            <person name="Van de Peer Y."/>
            <person name="Marchal K."/>
            <person name="Chen J."/>
        </authorList>
    </citation>
    <scope>NUCLEOTIDE SEQUENCE [LARGE SCALE GENOMIC DNA]</scope>
    <source>
        <tissue evidence="1">Leaf</tissue>
    </source>
</reference>
<accession>A0A822XGX5</accession>
<comment type="caution">
    <text evidence="1">The sequence shown here is derived from an EMBL/GenBank/DDBJ whole genome shotgun (WGS) entry which is preliminary data.</text>
</comment>